<protein>
    <submittedName>
        <fullName evidence="1">O-linked n-acetylglucosamine transferase, ogt, putative</fullName>
    </submittedName>
</protein>
<dbReference type="AlphaFoldDB" id="A0A0A9HCD6"/>
<name>A0A0A9HCD6_ARUDO</name>
<proteinExistence type="predicted"/>
<dbReference type="GO" id="GO:0016740">
    <property type="term" value="F:transferase activity"/>
    <property type="evidence" value="ECO:0007669"/>
    <property type="project" value="UniProtKB-KW"/>
</dbReference>
<sequence>MFRSMYMFPRFVRACGWFSCNTRHDLKQLIASSTLPASLSALSMLLYASTNRGSHFIA</sequence>
<reference evidence="1" key="2">
    <citation type="journal article" date="2015" name="Data Brief">
        <title>Shoot transcriptome of the giant reed, Arundo donax.</title>
        <authorList>
            <person name="Barrero R.A."/>
            <person name="Guerrero F.D."/>
            <person name="Moolhuijzen P."/>
            <person name="Goolsby J.A."/>
            <person name="Tidwell J."/>
            <person name="Bellgard S.E."/>
            <person name="Bellgard M.I."/>
        </authorList>
    </citation>
    <scope>NUCLEOTIDE SEQUENCE</scope>
    <source>
        <tissue evidence="1">Shoot tissue taken approximately 20 cm above the soil surface</tissue>
    </source>
</reference>
<reference evidence="1" key="1">
    <citation type="submission" date="2014-09" db="EMBL/GenBank/DDBJ databases">
        <authorList>
            <person name="Magalhaes I.L.F."/>
            <person name="Oliveira U."/>
            <person name="Santos F.R."/>
            <person name="Vidigal T.H.D.A."/>
            <person name="Brescovit A.D."/>
            <person name="Santos A.J."/>
        </authorList>
    </citation>
    <scope>NUCLEOTIDE SEQUENCE</scope>
    <source>
        <tissue evidence="1">Shoot tissue taken approximately 20 cm above the soil surface</tissue>
    </source>
</reference>
<keyword evidence="1" id="KW-0808">Transferase</keyword>
<accession>A0A0A9HCD6</accession>
<organism evidence="1">
    <name type="scientific">Arundo donax</name>
    <name type="common">Giant reed</name>
    <name type="synonym">Donax arundinaceus</name>
    <dbReference type="NCBI Taxonomy" id="35708"/>
    <lineage>
        <taxon>Eukaryota</taxon>
        <taxon>Viridiplantae</taxon>
        <taxon>Streptophyta</taxon>
        <taxon>Embryophyta</taxon>
        <taxon>Tracheophyta</taxon>
        <taxon>Spermatophyta</taxon>
        <taxon>Magnoliopsida</taxon>
        <taxon>Liliopsida</taxon>
        <taxon>Poales</taxon>
        <taxon>Poaceae</taxon>
        <taxon>PACMAD clade</taxon>
        <taxon>Arundinoideae</taxon>
        <taxon>Arundineae</taxon>
        <taxon>Arundo</taxon>
    </lineage>
</organism>
<evidence type="ECO:0000313" key="1">
    <source>
        <dbReference type="EMBL" id="JAE33474.1"/>
    </source>
</evidence>
<dbReference type="EMBL" id="GBRH01164422">
    <property type="protein sequence ID" value="JAE33474.1"/>
    <property type="molecule type" value="Transcribed_RNA"/>
</dbReference>